<reference evidence="2" key="1">
    <citation type="thesis" date="2020" institute="ProQuest LLC" country="789 East Eisenhower Parkway, Ann Arbor, MI, USA">
        <title>Comparative Genomics and Chromosome Evolution.</title>
        <authorList>
            <person name="Mudd A.B."/>
        </authorList>
    </citation>
    <scope>NUCLEOTIDE SEQUENCE</scope>
    <source>
        <strain evidence="2">237g6f4</strain>
        <tissue evidence="2">Blood</tissue>
    </source>
</reference>
<protein>
    <submittedName>
        <fullName evidence="2">Uncharacterized protein</fullName>
    </submittedName>
</protein>
<feature type="region of interest" description="Disordered" evidence="1">
    <location>
        <begin position="142"/>
        <end position="164"/>
    </location>
</feature>
<evidence type="ECO:0000313" key="2">
    <source>
        <dbReference type="EMBL" id="KAG8538300.1"/>
    </source>
</evidence>
<keyword evidence="3" id="KW-1185">Reference proteome</keyword>
<dbReference type="InterPro" id="IPR052055">
    <property type="entry name" value="Hepadnavirus_pol/RT"/>
</dbReference>
<evidence type="ECO:0000256" key="1">
    <source>
        <dbReference type="SAM" id="MobiDB-lite"/>
    </source>
</evidence>
<dbReference type="PANTHER" id="PTHR33050">
    <property type="entry name" value="REVERSE TRANSCRIPTASE DOMAIN-CONTAINING PROTEIN"/>
    <property type="match status" value="1"/>
</dbReference>
<dbReference type="AlphaFoldDB" id="A0AAV6YRD2"/>
<gene>
    <name evidence="2" type="ORF">GDO81_022891</name>
</gene>
<comment type="caution">
    <text evidence="2">The sequence shown here is derived from an EMBL/GenBank/DDBJ whole genome shotgun (WGS) entry which is preliminary data.</text>
</comment>
<dbReference type="PANTHER" id="PTHR33050:SF7">
    <property type="entry name" value="RIBONUCLEASE H"/>
    <property type="match status" value="1"/>
</dbReference>
<organism evidence="2 3">
    <name type="scientific">Engystomops pustulosus</name>
    <name type="common">Tungara frog</name>
    <name type="synonym">Physalaemus pustulosus</name>
    <dbReference type="NCBI Taxonomy" id="76066"/>
    <lineage>
        <taxon>Eukaryota</taxon>
        <taxon>Metazoa</taxon>
        <taxon>Chordata</taxon>
        <taxon>Craniata</taxon>
        <taxon>Vertebrata</taxon>
        <taxon>Euteleostomi</taxon>
        <taxon>Amphibia</taxon>
        <taxon>Batrachia</taxon>
        <taxon>Anura</taxon>
        <taxon>Neobatrachia</taxon>
        <taxon>Hyloidea</taxon>
        <taxon>Leptodactylidae</taxon>
        <taxon>Leiuperinae</taxon>
        <taxon>Engystomops</taxon>
    </lineage>
</organism>
<proteinExistence type="predicted"/>
<name>A0AAV6YRD2_ENGPU</name>
<accession>A0AAV6YRD2</accession>
<dbReference type="EMBL" id="WNYA01022309">
    <property type="protein sequence ID" value="KAG8538300.1"/>
    <property type="molecule type" value="Genomic_DNA"/>
</dbReference>
<dbReference type="Proteomes" id="UP000824782">
    <property type="component" value="Unassembled WGS sequence"/>
</dbReference>
<sequence length="164" mass="18462">MKTLQRLGWIINTEKSNLDPSMNVVFLGVLIDSTQQMSFLPPGKRENRILQVKTFQKKKCCSIREAMRILGLMTACMQCVQWSQSHARTLQNWVLSSWDKDPRHLNQKVEIPLCLTIHGLVDRSSKSGKRSTLASLASDSYTDGRKSVGMGSDCRRSSCSRSVA</sequence>
<evidence type="ECO:0000313" key="3">
    <source>
        <dbReference type="Proteomes" id="UP000824782"/>
    </source>
</evidence>